<proteinExistence type="predicted"/>
<reference evidence="2" key="1">
    <citation type="submission" date="2021-01" db="EMBL/GenBank/DDBJ databases">
        <authorList>
            <person name="Corre E."/>
            <person name="Pelletier E."/>
            <person name="Niang G."/>
            <person name="Scheremetjew M."/>
            <person name="Finn R."/>
            <person name="Kale V."/>
            <person name="Holt S."/>
            <person name="Cochrane G."/>
            <person name="Meng A."/>
            <person name="Brown T."/>
            <person name="Cohen L."/>
        </authorList>
    </citation>
    <scope>NUCLEOTIDE SEQUENCE</scope>
    <source>
        <strain evidence="2">CCMP1243</strain>
    </source>
</reference>
<dbReference type="AlphaFoldDB" id="A0A7S2WEH9"/>
<evidence type="ECO:0000313" key="2">
    <source>
        <dbReference type="EMBL" id="CAD9682448.1"/>
    </source>
</evidence>
<dbReference type="EMBL" id="HBHJ01013193">
    <property type="protein sequence ID" value="CAD9682448.1"/>
    <property type="molecule type" value="Transcribed_RNA"/>
</dbReference>
<sequence>MPGLAPIIEHTAAAAMVALLAASLVSPEVFAGLWNVQFGCPGAWLPILLVLLASYSKVESRIAASRRVEEDASKEENVPFLPSSRSLEAMERLRNQPPRSPTKRSALPEVWST</sequence>
<name>A0A7S2WEH9_9STRA</name>
<accession>A0A7S2WEH9</accession>
<organism evidence="2">
    <name type="scientific">Rhizochromulina marina</name>
    <dbReference type="NCBI Taxonomy" id="1034831"/>
    <lineage>
        <taxon>Eukaryota</taxon>
        <taxon>Sar</taxon>
        <taxon>Stramenopiles</taxon>
        <taxon>Ochrophyta</taxon>
        <taxon>Dictyochophyceae</taxon>
        <taxon>Rhizochromulinales</taxon>
        <taxon>Rhizochromulina</taxon>
    </lineage>
</organism>
<evidence type="ECO:0000256" key="1">
    <source>
        <dbReference type="SAM" id="MobiDB-lite"/>
    </source>
</evidence>
<gene>
    <name evidence="2" type="ORF">RMAR1173_LOCUS8610</name>
</gene>
<feature type="compositionally biased region" description="Basic and acidic residues" evidence="1">
    <location>
        <begin position="66"/>
        <end position="77"/>
    </location>
</feature>
<protein>
    <submittedName>
        <fullName evidence="2">Uncharacterized protein</fullName>
    </submittedName>
</protein>
<feature type="region of interest" description="Disordered" evidence="1">
    <location>
        <begin position="66"/>
        <end position="113"/>
    </location>
</feature>